<keyword evidence="1" id="KW-0732">Signal</keyword>
<dbReference type="SUPFAM" id="SSF48695">
    <property type="entry name" value="Multiheme cytochromes"/>
    <property type="match status" value="1"/>
</dbReference>
<dbReference type="InterPro" id="IPR036280">
    <property type="entry name" value="Multihaem_cyt_sf"/>
</dbReference>
<dbReference type="Proteomes" id="UP000540989">
    <property type="component" value="Unassembled WGS sequence"/>
</dbReference>
<dbReference type="InterPro" id="IPR023155">
    <property type="entry name" value="Cyt_c-552/4"/>
</dbReference>
<gene>
    <name evidence="3" type="ORF">HDF16_003884</name>
</gene>
<dbReference type="Gene3D" id="1.10.1130.10">
    <property type="entry name" value="Flavocytochrome C3, Chain A"/>
    <property type="match status" value="1"/>
</dbReference>
<evidence type="ECO:0000313" key="3">
    <source>
        <dbReference type="EMBL" id="MBB5059161.1"/>
    </source>
</evidence>
<evidence type="ECO:0000256" key="1">
    <source>
        <dbReference type="ARBA" id="ARBA00022729"/>
    </source>
</evidence>
<reference evidence="3 4" key="1">
    <citation type="submission" date="2020-08" db="EMBL/GenBank/DDBJ databases">
        <title>Genomic Encyclopedia of Type Strains, Phase IV (KMG-V): Genome sequencing to study the core and pangenomes of soil and plant-associated prokaryotes.</title>
        <authorList>
            <person name="Whitman W."/>
        </authorList>
    </citation>
    <scope>NUCLEOTIDE SEQUENCE [LARGE SCALE GENOMIC DNA]</scope>
    <source>
        <strain evidence="3 4">M8UP14</strain>
    </source>
</reference>
<dbReference type="InterPro" id="IPR051829">
    <property type="entry name" value="Multiheme_Cytochr_ET"/>
</dbReference>
<name>A0A7W8E525_9BACT</name>
<feature type="domain" description="Cytochrome c-552/4" evidence="2">
    <location>
        <begin position="159"/>
        <end position="199"/>
    </location>
</feature>
<dbReference type="PANTHER" id="PTHR35038:SF8">
    <property type="entry name" value="C-TYPE POLYHEME CYTOCHROME OMCC"/>
    <property type="match status" value="1"/>
</dbReference>
<accession>A0A7W8E525</accession>
<keyword evidence="4" id="KW-1185">Reference proteome</keyword>
<proteinExistence type="predicted"/>
<dbReference type="AlphaFoldDB" id="A0A7W8E525"/>
<evidence type="ECO:0000313" key="4">
    <source>
        <dbReference type="Proteomes" id="UP000540989"/>
    </source>
</evidence>
<comment type="caution">
    <text evidence="3">The sequence shown here is derived from an EMBL/GenBank/DDBJ whole genome shotgun (WGS) entry which is preliminary data.</text>
</comment>
<evidence type="ECO:0000259" key="2">
    <source>
        <dbReference type="Pfam" id="PF13435"/>
    </source>
</evidence>
<protein>
    <recommendedName>
        <fullName evidence="2">Cytochrome c-552/4 domain-containing protein</fullName>
    </recommendedName>
</protein>
<dbReference type="PANTHER" id="PTHR35038">
    <property type="entry name" value="DISSIMILATORY SULFITE REDUCTASE SIRA"/>
    <property type="match status" value="1"/>
</dbReference>
<organism evidence="3 4">
    <name type="scientific">Granulicella aggregans</name>
    <dbReference type="NCBI Taxonomy" id="474949"/>
    <lineage>
        <taxon>Bacteria</taxon>
        <taxon>Pseudomonadati</taxon>
        <taxon>Acidobacteriota</taxon>
        <taxon>Terriglobia</taxon>
        <taxon>Terriglobales</taxon>
        <taxon>Acidobacteriaceae</taxon>
        <taxon>Granulicella</taxon>
    </lineage>
</organism>
<dbReference type="Pfam" id="PF13435">
    <property type="entry name" value="Cytochrome_C554"/>
    <property type="match status" value="1"/>
</dbReference>
<sequence length="386" mass="41289">MGRSLAGQGAEHDPRPGYVGDAACAHCHAGETGSYMHTAHRAASAPANDRSLLGSFRSGENVLTIHDEAKNPELPSLFFKMERDGTGFSQTAVTGWGKETHKRRESIDVVTGSGARGQTYLYWQGDKLFELPVSYWSDGKRWVNSPGYTDGTADFTRPVNPGCMECHASYIAAASSDAMTNAYVKTTLVTGITCESCHGGGSAHVAKYSAGAAHGGDAAILNPAKFTRDLQVDACAVCHGGIQRRALLPAYSYVPGRPLKDYFESMPGAAAEHPDVHGNQVGLLQRSKCYQGSATLSCSTCHNVHEPEKVAAAYSEKCLTCHQWQSCGVAKTQGAAIKKNCIDCHMPVEETQVIASETAGQTVRARMRTHWIKVYPMAKMGASAGL</sequence>
<dbReference type="EMBL" id="JACHIP010000005">
    <property type="protein sequence ID" value="MBB5059161.1"/>
    <property type="molecule type" value="Genomic_DNA"/>
</dbReference>